<proteinExistence type="predicted"/>
<keyword evidence="3" id="KW-1185">Reference proteome</keyword>
<dbReference type="InterPro" id="IPR025476">
    <property type="entry name" value="Helitron_helicase-like"/>
</dbReference>
<accession>A0A4Y2D7K0</accession>
<evidence type="ECO:0000259" key="1">
    <source>
        <dbReference type="Pfam" id="PF14214"/>
    </source>
</evidence>
<feature type="domain" description="Helitron helicase-like" evidence="1">
    <location>
        <begin position="51"/>
        <end position="122"/>
    </location>
</feature>
<dbReference type="AlphaFoldDB" id="A0A4Y2D7K0"/>
<dbReference type="PANTHER" id="PTHR45786">
    <property type="entry name" value="DNA BINDING PROTEIN-LIKE"/>
    <property type="match status" value="1"/>
</dbReference>
<gene>
    <name evidence="2" type="ORF">AVEN_240679_1</name>
</gene>
<dbReference type="EMBL" id="BGPR01000300">
    <property type="protein sequence ID" value="GBM11545.1"/>
    <property type="molecule type" value="Genomic_DNA"/>
</dbReference>
<dbReference type="PANTHER" id="PTHR45786:SF74">
    <property type="entry name" value="ATP-DEPENDENT DNA HELICASE"/>
    <property type="match status" value="1"/>
</dbReference>
<name>A0A4Y2D7K0_ARAVE</name>
<reference evidence="2 3" key="1">
    <citation type="journal article" date="2019" name="Sci. Rep.">
        <title>Orb-weaving spider Araneus ventricosus genome elucidates the spidroin gene catalogue.</title>
        <authorList>
            <person name="Kono N."/>
            <person name="Nakamura H."/>
            <person name="Ohtoshi R."/>
            <person name="Moran D.A.P."/>
            <person name="Shinohara A."/>
            <person name="Yoshida Y."/>
            <person name="Fujiwara M."/>
            <person name="Mori M."/>
            <person name="Tomita M."/>
            <person name="Arakawa K."/>
        </authorList>
    </citation>
    <scope>NUCLEOTIDE SEQUENCE [LARGE SCALE GENOMIC DNA]</scope>
</reference>
<dbReference type="OrthoDB" id="7692063at2759"/>
<dbReference type="Pfam" id="PF14214">
    <property type="entry name" value="Helitron_like_N"/>
    <property type="match status" value="1"/>
</dbReference>
<organism evidence="2 3">
    <name type="scientific">Araneus ventricosus</name>
    <name type="common">Orbweaver spider</name>
    <name type="synonym">Epeira ventricosa</name>
    <dbReference type="NCBI Taxonomy" id="182803"/>
    <lineage>
        <taxon>Eukaryota</taxon>
        <taxon>Metazoa</taxon>
        <taxon>Ecdysozoa</taxon>
        <taxon>Arthropoda</taxon>
        <taxon>Chelicerata</taxon>
        <taxon>Arachnida</taxon>
        <taxon>Araneae</taxon>
        <taxon>Araneomorphae</taxon>
        <taxon>Entelegynae</taxon>
        <taxon>Araneoidea</taxon>
        <taxon>Araneidae</taxon>
        <taxon>Araneus</taxon>
    </lineage>
</organism>
<sequence>MGAKLVDFNGRGPYMFKVHGQIFHRTSHLQPFDGEAPQYAPLYAIDSTQAAEQHLRTELYKGLADHLQNAEANTGVKGGIPDILPLSFEGPPRNRRERCADAMSIFAKYGPPDIFIIFTANSK</sequence>
<comment type="caution">
    <text evidence="2">The sequence shown here is derived from an EMBL/GenBank/DDBJ whole genome shotgun (WGS) entry which is preliminary data.</text>
</comment>
<evidence type="ECO:0000313" key="3">
    <source>
        <dbReference type="Proteomes" id="UP000499080"/>
    </source>
</evidence>
<dbReference type="Proteomes" id="UP000499080">
    <property type="component" value="Unassembled WGS sequence"/>
</dbReference>
<evidence type="ECO:0000313" key="2">
    <source>
        <dbReference type="EMBL" id="GBM11545.1"/>
    </source>
</evidence>
<protein>
    <recommendedName>
        <fullName evidence="1">Helitron helicase-like domain-containing protein</fullName>
    </recommendedName>
</protein>